<feature type="compositionally biased region" description="Basic and acidic residues" evidence="1">
    <location>
        <begin position="344"/>
        <end position="367"/>
    </location>
</feature>
<reference evidence="2" key="1">
    <citation type="journal article" date="2023" name="Mol. Phylogenet. Evol.">
        <title>Genome-scale phylogeny and comparative genomics of the fungal order Sordariales.</title>
        <authorList>
            <person name="Hensen N."/>
            <person name="Bonometti L."/>
            <person name="Westerberg I."/>
            <person name="Brannstrom I.O."/>
            <person name="Guillou S."/>
            <person name="Cros-Aarteil S."/>
            <person name="Calhoun S."/>
            <person name="Haridas S."/>
            <person name="Kuo A."/>
            <person name="Mondo S."/>
            <person name="Pangilinan J."/>
            <person name="Riley R."/>
            <person name="LaButti K."/>
            <person name="Andreopoulos B."/>
            <person name="Lipzen A."/>
            <person name="Chen C."/>
            <person name="Yan M."/>
            <person name="Daum C."/>
            <person name="Ng V."/>
            <person name="Clum A."/>
            <person name="Steindorff A."/>
            <person name="Ohm R.A."/>
            <person name="Martin F."/>
            <person name="Silar P."/>
            <person name="Natvig D.O."/>
            <person name="Lalanne C."/>
            <person name="Gautier V."/>
            <person name="Ament-Velasquez S.L."/>
            <person name="Kruys A."/>
            <person name="Hutchinson M.I."/>
            <person name="Powell A.J."/>
            <person name="Barry K."/>
            <person name="Miller A.N."/>
            <person name="Grigoriev I.V."/>
            <person name="Debuchy R."/>
            <person name="Gladieux P."/>
            <person name="Hiltunen Thoren M."/>
            <person name="Johannesson H."/>
        </authorList>
    </citation>
    <scope>NUCLEOTIDE SEQUENCE</scope>
    <source>
        <strain evidence="2">CBS 315.58</strain>
    </source>
</reference>
<accession>A0AAN6X9W8</accession>
<feature type="compositionally biased region" description="Acidic residues" evidence="1">
    <location>
        <begin position="191"/>
        <end position="208"/>
    </location>
</feature>
<feature type="compositionally biased region" description="Acidic residues" evidence="1">
    <location>
        <begin position="308"/>
        <end position="325"/>
    </location>
</feature>
<organism evidence="2 3">
    <name type="scientific">Triangularia verruculosa</name>
    <dbReference type="NCBI Taxonomy" id="2587418"/>
    <lineage>
        <taxon>Eukaryota</taxon>
        <taxon>Fungi</taxon>
        <taxon>Dikarya</taxon>
        <taxon>Ascomycota</taxon>
        <taxon>Pezizomycotina</taxon>
        <taxon>Sordariomycetes</taxon>
        <taxon>Sordariomycetidae</taxon>
        <taxon>Sordariales</taxon>
        <taxon>Podosporaceae</taxon>
        <taxon>Triangularia</taxon>
    </lineage>
</organism>
<keyword evidence="3" id="KW-1185">Reference proteome</keyword>
<feature type="compositionally biased region" description="Basic and acidic residues" evidence="1">
    <location>
        <begin position="51"/>
        <end position="61"/>
    </location>
</feature>
<feature type="compositionally biased region" description="Basic and acidic residues" evidence="1">
    <location>
        <begin position="212"/>
        <end position="226"/>
    </location>
</feature>
<protein>
    <submittedName>
        <fullName evidence="2">Uncharacterized protein</fullName>
    </submittedName>
</protein>
<dbReference type="AlphaFoldDB" id="A0AAN6X9W8"/>
<feature type="region of interest" description="Disordered" evidence="1">
    <location>
        <begin position="304"/>
        <end position="372"/>
    </location>
</feature>
<comment type="caution">
    <text evidence="2">The sequence shown here is derived from an EMBL/GenBank/DDBJ whole genome shotgun (WGS) entry which is preliminary data.</text>
</comment>
<dbReference type="Proteomes" id="UP001303160">
    <property type="component" value="Unassembled WGS sequence"/>
</dbReference>
<name>A0AAN6X9W8_9PEZI</name>
<sequence>MDSRFQVPTNNSNLTNFALFRHEVSSLDLAPKPKRSWAQAFGLQTSSTLGEKGKTPDSSDREEWETPTAVIGRRGIRPTAITCPTRGRRPKAVIARRWWRRPTAVIGRRRRRRSDSSDMEVETSDNSYVEEGEIRWAAAHATHALADVFVKAESLLRSEWGLTTEAKKKRAEPGGTSDSRDWEGETSDSSNWEEGEMSDSSDMEEVQEMSDSSDREEGEKSDSSDREEGETFGSNDVEERVFYYESLLFRPFLLPSLFPSSSSFLWSFAWHTALSAPLYIYPARPTFRLPIVFIYIFILHQEGTSDSNDGEEEETSDDSGGEITDDNILNNRANEDGDNDGEDDKCSGCVEKERSDSSDREEEKSDSSDENQVALWLPLERWPHGSVRQGFPPCEQAMNQRRTVTAPPLPFRLLVGGGGGFSWFRVPTFEP</sequence>
<dbReference type="EMBL" id="MU863992">
    <property type="protein sequence ID" value="KAK4196153.1"/>
    <property type="molecule type" value="Genomic_DNA"/>
</dbReference>
<feature type="region of interest" description="Disordered" evidence="1">
    <location>
        <begin position="165"/>
        <end position="233"/>
    </location>
</feature>
<evidence type="ECO:0000313" key="3">
    <source>
        <dbReference type="Proteomes" id="UP001303160"/>
    </source>
</evidence>
<gene>
    <name evidence="2" type="ORF">QBC40DRAFT_300551</name>
</gene>
<proteinExistence type="predicted"/>
<feature type="region of interest" description="Disordered" evidence="1">
    <location>
        <begin position="43"/>
        <end position="66"/>
    </location>
</feature>
<reference evidence="2" key="2">
    <citation type="submission" date="2023-05" db="EMBL/GenBank/DDBJ databases">
        <authorList>
            <consortium name="Lawrence Berkeley National Laboratory"/>
            <person name="Steindorff A."/>
            <person name="Hensen N."/>
            <person name="Bonometti L."/>
            <person name="Westerberg I."/>
            <person name="Brannstrom I.O."/>
            <person name="Guillou S."/>
            <person name="Cros-Aarteil S."/>
            <person name="Calhoun S."/>
            <person name="Haridas S."/>
            <person name="Kuo A."/>
            <person name="Mondo S."/>
            <person name="Pangilinan J."/>
            <person name="Riley R."/>
            <person name="Labutti K."/>
            <person name="Andreopoulos B."/>
            <person name="Lipzen A."/>
            <person name="Chen C."/>
            <person name="Yanf M."/>
            <person name="Daum C."/>
            <person name="Ng V."/>
            <person name="Clum A."/>
            <person name="Ohm R."/>
            <person name="Martin F."/>
            <person name="Silar P."/>
            <person name="Natvig D."/>
            <person name="Lalanne C."/>
            <person name="Gautier V."/>
            <person name="Ament-Velasquez S.L."/>
            <person name="Kruys A."/>
            <person name="Hutchinson M.I."/>
            <person name="Powell A.J."/>
            <person name="Barry K."/>
            <person name="Miller A.N."/>
            <person name="Grigoriev I.V."/>
            <person name="Debuchy R."/>
            <person name="Gladieux P."/>
            <person name="Thoren M.H."/>
            <person name="Johannesson H."/>
        </authorList>
    </citation>
    <scope>NUCLEOTIDE SEQUENCE</scope>
    <source>
        <strain evidence="2">CBS 315.58</strain>
    </source>
</reference>
<evidence type="ECO:0000313" key="2">
    <source>
        <dbReference type="EMBL" id="KAK4196153.1"/>
    </source>
</evidence>
<evidence type="ECO:0000256" key="1">
    <source>
        <dbReference type="SAM" id="MobiDB-lite"/>
    </source>
</evidence>